<sequence length="53" mass="5895">MVIGMTADGTVARNSNLRDARKAKNDEFYTQWARLVRIAALAGDSGSFLLRCY</sequence>
<protein>
    <submittedName>
        <fullName evidence="1">Unannotated protein</fullName>
    </submittedName>
</protein>
<accession>A0A6J5ZTU8</accession>
<gene>
    <name evidence="1" type="ORF">UFOPK3522_01270</name>
</gene>
<dbReference type="AlphaFoldDB" id="A0A6J5ZTU8"/>
<dbReference type="EMBL" id="CAESAO010000127">
    <property type="protein sequence ID" value="CAB4346134.1"/>
    <property type="molecule type" value="Genomic_DNA"/>
</dbReference>
<organism evidence="1">
    <name type="scientific">freshwater metagenome</name>
    <dbReference type="NCBI Taxonomy" id="449393"/>
    <lineage>
        <taxon>unclassified sequences</taxon>
        <taxon>metagenomes</taxon>
        <taxon>ecological metagenomes</taxon>
    </lineage>
</organism>
<evidence type="ECO:0000313" key="1">
    <source>
        <dbReference type="EMBL" id="CAB4346134.1"/>
    </source>
</evidence>
<name>A0A6J5ZTU8_9ZZZZ</name>
<proteinExistence type="predicted"/>
<reference evidence="1" key="1">
    <citation type="submission" date="2020-05" db="EMBL/GenBank/DDBJ databases">
        <authorList>
            <person name="Chiriac C."/>
            <person name="Salcher M."/>
            <person name="Ghai R."/>
            <person name="Kavagutti S V."/>
        </authorList>
    </citation>
    <scope>NUCLEOTIDE SEQUENCE</scope>
</reference>